<comment type="caution">
    <text evidence="2">The sequence shown here is derived from an EMBL/GenBank/DDBJ whole genome shotgun (WGS) entry which is preliminary data.</text>
</comment>
<accession>A0ABW3SZJ2</accession>
<sequence>MQSLRAALLGVTLAALTAGGASASSPDAWLEFQKTVGDKCRKAAIAETGLKRWTVAISDIGSESYGVAILTGSAKGGPSYRYVCVMDKQTTKVELAGGEASGWISR</sequence>
<reference evidence="3" key="1">
    <citation type="journal article" date="2019" name="Int. J. Syst. Evol. Microbiol.">
        <title>The Global Catalogue of Microorganisms (GCM) 10K type strain sequencing project: providing services to taxonomists for standard genome sequencing and annotation.</title>
        <authorList>
            <consortium name="The Broad Institute Genomics Platform"/>
            <consortium name="The Broad Institute Genome Sequencing Center for Infectious Disease"/>
            <person name="Wu L."/>
            <person name="Ma J."/>
        </authorList>
    </citation>
    <scope>NUCLEOTIDE SEQUENCE [LARGE SCALE GENOMIC DNA]</scope>
    <source>
        <strain evidence="3">CCUG 55074</strain>
    </source>
</reference>
<feature type="signal peptide" evidence="1">
    <location>
        <begin position="1"/>
        <end position="23"/>
    </location>
</feature>
<dbReference type="EMBL" id="JBHTLQ010000003">
    <property type="protein sequence ID" value="MFD1189387.1"/>
    <property type="molecule type" value="Genomic_DNA"/>
</dbReference>
<keyword evidence="3" id="KW-1185">Reference proteome</keyword>
<name>A0ABW3SZJ2_9CAUL</name>
<keyword evidence="1" id="KW-0732">Signal</keyword>
<proteinExistence type="predicted"/>
<organism evidence="2 3">
    <name type="scientific">Phenylobacterium conjunctum</name>
    <dbReference type="NCBI Taxonomy" id="1298959"/>
    <lineage>
        <taxon>Bacteria</taxon>
        <taxon>Pseudomonadati</taxon>
        <taxon>Pseudomonadota</taxon>
        <taxon>Alphaproteobacteria</taxon>
        <taxon>Caulobacterales</taxon>
        <taxon>Caulobacteraceae</taxon>
        <taxon>Phenylobacterium</taxon>
    </lineage>
</organism>
<gene>
    <name evidence="2" type="ORF">ACFQ27_02255</name>
</gene>
<evidence type="ECO:0000256" key="1">
    <source>
        <dbReference type="SAM" id="SignalP"/>
    </source>
</evidence>
<dbReference type="RefSeq" id="WP_374347704.1">
    <property type="nucleotide sequence ID" value="NZ_JBHTLQ010000003.1"/>
</dbReference>
<evidence type="ECO:0000313" key="2">
    <source>
        <dbReference type="EMBL" id="MFD1189387.1"/>
    </source>
</evidence>
<evidence type="ECO:0000313" key="3">
    <source>
        <dbReference type="Proteomes" id="UP001597216"/>
    </source>
</evidence>
<protein>
    <submittedName>
        <fullName evidence="2">Uncharacterized protein</fullName>
    </submittedName>
</protein>
<feature type="chain" id="PRO_5045379228" evidence="1">
    <location>
        <begin position="24"/>
        <end position="106"/>
    </location>
</feature>
<dbReference type="Proteomes" id="UP001597216">
    <property type="component" value="Unassembled WGS sequence"/>
</dbReference>